<sequence length="334" mass="35258">IVPSGARVGLSELHIDGVQALRRYRLPTVPGGGTAVMTRAPGRLPACMPGPIRWVCSPQLQRQDEEGYAFDRTFTAPAATKARLTGTAALTDTALIQRYMSTDPHVGITASSASTNEPAGMARSAFDGDATTTWIPADGDTDPTLALRWRRATVVRKITVRRPPGASGLLNVRVEGDRGQWREGVIGADGVLTVAPMRTARLTLRFPGETPQVTDIVIPHVPTLRRLPAANLSLRCGLGPRLRVNGVTVPTRASGSFADVLAGRPPARDLGLLTVALLGGDGGDIAGAADHQIVVPSGDPRVVKEVHVTAYHVLWELVHVLLEQPGVLGPGVIA</sequence>
<dbReference type="Gene3D" id="3.40.50.10490">
    <property type="entry name" value="Glucose-6-phosphate isomerase like protein, domain 1"/>
    <property type="match status" value="1"/>
</dbReference>
<dbReference type="SUPFAM" id="SSF53697">
    <property type="entry name" value="SIS domain"/>
    <property type="match status" value="1"/>
</dbReference>
<feature type="non-terminal residue" evidence="1">
    <location>
        <position position="1"/>
    </location>
</feature>
<accession>A0ABV5YZJ3</accession>
<evidence type="ECO:0008006" key="3">
    <source>
        <dbReference type="Google" id="ProtNLM"/>
    </source>
</evidence>
<comment type="caution">
    <text evidence="1">The sequence shown here is derived from an EMBL/GenBank/DDBJ whole genome shotgun (WGS) entry which is preliminary data.</text>
</comment>
<dbReference type="InterPro" id="IPR046348">
    <property type="entry name" value="SIS_dom_sf"/>
</dbReference>
<protein>
    <recommendedName>
        <fullName evidence="3">F5/8 type C domain-containing protein</fullName>
    </recommendedName>
</protein>
<dbReference type="EMBL" id="JBHLZP010000849">
    <property type="protein sequence ID" value="MFB9839911.1"/>
    <property type="molecule type" value="Genomic_DNA"/>
</dbReference>
<keyword evidence="2" id="KW-1185">Reference proteome</keyword>
<dbReference type="Proteomes" id="UP001589627">
    <property type="component" value="Unassembled WGS sequence"/>
</dbReference>
<evidence type="ECO:0000313" key="1">
    <source>
        <dbReference type="EMBL" id="MFB9839911.1"/>
    </source>
</evidence>
<proteinExistence type="predicted"/>
<dbReference type="Gene3D" id="2.60.120.260">
    <property type="entry name" value="Galactose-binding domain-like"/>
    <property type="match status" value="1"/>
</dbReference>
<evidence type="ECO:0000313" key="2">
    <source>
        <dbReference type="Proteomes" id="UP001589627"/>
    </source>
</evidence>
<gene>
    <name evidence="1" type="ORF">ACFFNX_47965</name>
</gene>
<reference evidence="1 2" key="1">
    <citation type="submission" date="2024-09" db="EMBL/GenBank/DDBJ databases">
        <authorList>
            <person name="Sun Q."/>
            <person name="Mori K."/>
        </authorList>
    </citation>
    <scope>NUCLEOTIDE SEQUENCE [LARGE SCALE GENOMIC DNA]</scope>
    <source>
        <strain evidence="1 2">TBRC 0563</strain>
    </source>
</reference>
<name>A0ABV5YZJ3_9ACTN</name>
<organism evidence="1 2">
    <name type="scientific">Actinoallomurus acaciae</name>
    <dbReference type="NCBI Taxonomy" id="502577"/>
    <lineage>
        <taxon>Bacteria</taxon>
        <taxon>Bacillati</taxon>
        <taxon>Actinomycetota</taxon>
        <taxon>Actinomycetes</taxon>
        <taxon>Streptosporangiales</taxon>
        <taxon>Thermomonosporaceae</taxon>
        <taxon>Actinoallomurus</taxon>
    </lineage>
</organism>